<accession>V5IDA0</accession>
<evidence type="ECO:0000256" key="7">
    <source>
        <dbReference type="ARBA" id="ARBA00022824"/>
    </source>
</evidence>
<evidence type="ECO:0000256" key="10">
    <source>
        <dbReference type="RuleBase" id="RU363110"/>
    </source>
</evidence>
<dbReference type="PANTHER" id="PTHR12413">
    <property type="entry name" value="DOLICHYL GLYCOSYLTRANSFERASE"/>
    <property type="match status" value="1"/>
</dbReference>
<feature type="transmembrane region" description="Helical" evidence="10">
    <location>
        <begin position="12"/>
        <end position="32"/>
    </location>
</feature>
<dbReference type="AlphaFoldDB" id="V5IDA0"/>
<comment type="subcellular location">
    <subcellularLocation>
        <location evidence="1 10">Endoplasmic reticulum membrane</location>
        <topology evidence="1 10">Multi-pass membrane protein</topology>
    </subcellularLocation>
</comment>
<dbReference type="UniPathway" id="UPA00378"/>
<dbReference type="GO" id="GO:0042283">
    <property type="term" value="F:dolichyl pyrophosphate Glc1Man9GlcNAc2 alpha-1,3-glucosyltransferase activity"/>
    <property type="evidence" value="ECO:0007669"/>
    <property type="project" value="TreeGrafter"/>
</dbReference>
<name>V5IDA0_IXORI</name>
<dbReference type="GO" id="GO:0006487">
    <property type="term" value="P:protein N-linked glycosylation"/>
    <property type="evidence" value="ECO:0007669"/>
    <property type="project" value="TreeGrafter"/>
</dbReference>
<keyword evidence="7 10" id="KW-0256">Endoplasmic reticulum</keyword>
<dbReference type="EMBL" id="GANP01012302">
    <property type="protein sequence ID" value="JAB72166.1"/>
    <property type="molecule type" value="mRNA"/>
</dbReference>
<organism evidence="11">
    <name type="scientific">Ixodes ricinus</name>
    <name type="common">Common tick</name>
    <name type="synonym">Acarus ricinus</name>
    <dbReference type="NCBI Taxonomy" id="34613"/>
    <lineage>
        <taxon>Eukaryota</taxon>
        <taxon>Metazoa</taxon>
        <taxon>Ecdysozoa</taxon>
        <taxon>Arthropoda</taxon>
        <taxon>Chelicerata</taxon>
        <taxon>Arachnida</taxon>
        <taxon>Acari</taxon>
        <taxon>Parasitiformes</taxon>
        <taxon>Ixodida</taxon>
        <taxon>Ixodoidea</taxon>
        <taxon>Ixodidae</taxon>
        <taxon>Ixodinae</taxon>
        <taxon>Ixodes</taxon>
    </lineage>
</organism>
<comment type="caution">
    <text evidence="10">Lacks conserved residue(s) required for the propagation of feature annotation.</text>
</comment>
<evidence type="ECO:0000256" key="8">
    <source>
        <dbReference type="ARBA" id="ARBA00022989"/>
    </source>
</evidence>
<evidence type="ECO:0000256" key="5">
    <source>
        <dbReference type="ARBA" id="ARBA00022679"/>
    </source>
</evidence>
<feature type="transmembrane region" description="Helical" evidence="10">
    <location>
        <begin position="104"/>
        <end position="126"/>
    </location>
</feature>
<dbReference type="EC" id="2.4.1.-" evidence="10"/>
<dbReference type="PANTHER" id="PTHR12413:SF2">
    <property type="entry name" value="DOLICHYL PYROPHOSPHATE GLC1MAN9GLCNAC2 ALPHA-1,3-GLUCOSYLTRANSFERASE-RELATED"/>
    <property type="match status" value="1"/>
</dbReference>
<evidence type="ECO:0000256" key="2">
    <source>
        <dbReference type="ARBA" id="ARBA00004922"/>
    </source>
</evidence>
<evidence type="ECO:0000256" key="3">
    <source>
        <dbReference type="ARBA" id="ARBA00008715"/>
    </source>
</evidence>
<keyword evidence="8 10" id="KW-1133">Transmembrane helix</keyword>
<proteinExistence type="evidence at transcript level"/>
<sequence length="130" mass="14604">MKALFGSFRLVRFLQLAGTVILVSLVSLWPFLNQTQLVQLGQRLFPFKRGLCHAYWAPNWWALYAAMDRVMALSGLMPKSTAEAGVSTTAGLVRDSSFVFLPDVRPVCTILFSTLLFQLPALWGLWKHST</sequence>
<evidence type="ECO:0000256" key="4">
    <source>
        <dbReference type="ARBA" id="ARBA00022676"/>
    </source>
</evidence>
<keyword evidence="4 10" id="KW-0328">Glycosyltransferase</keyword>
<dbReference type="Pfam" id="PF03155">
    <property type="entry name" value="Alg6_Alg8"/>
    <property type="match status" value="1"/>
</dbReference>
<reference evidence="11" key="1">
    <citation type="journal article" date="2015" name="Sci. Rep.">
        <title>Tissue- and time-dependent transcription in Ixodes ricinus salivary glands and midguts when blood feeding on the vertebrate host.</title>
        <authorList>
            <person name="Kotsyfakis M."/>
            <person name="Schwarz A."/>
            <person name="Erhart J."/>
            <person name="Ribeiro J.M."/>
        </authorList>
    </citation>
    <scope>NUCLEOTIDE SEQUENCE</scope>
    <source>
        <tissue evidence="11">Salivary gland and midgut</tissue>
    </source>
</reference>
<evidence type="ECO:0000256" key="9">
    <source>
        <dbReference type="ARBA" id="ARBA00023136"/>
    </source>
</evidence>
<keyword evidence="9 10" id="KW-0472">Membrane</keyword>
<dbReference type="GO" id="GO:0005789">
    <property type="term" value="C:endoplasmic reticulum membrane"/>
    <property type="evidence" value="ECO:0007669"/>
    <property type="project" value="UniProtKB-SubCell"/>
</dbReference>
<keyword evidence="6 10" id="KW-0812">Transmembrane</keyword>
<evidence type="ECO:0000256" key="1">
    <source>
        <dbReference type="ARBA" id="ARBA00004477"/>
    </source>
</evidence>
<dbReference type="InterPro" id="IPR004856">
    <property type="entry name" value="Glyco_trans_ALG6/ALG8"/>
</dbReference>
<keyword evidence="5 10" id="KW-0808">Transferase</keyword>
<comment type="pathway">
    <text evidence="2 10">Protein modification; protein glycosylation.</text>
</comment>
<evidence type="ECO:0000256" key="6">
    <source>
        <dbReference type="ARBA" id="ARBA00022692"/>
    </source>
</evidence>
<protein>
    <recommendedName>
        <fullName evidence="10">Alpha-1,3-glucosyltransferase</fullName>
        <ecNumber evidence="10">2.4.1.-</ecNumber>
    </recommendedName>
</protein>
<evidence type="ECO:0000313" key="11">
    <source>
        <dbReference type="EMBL" id="JAB72166.1"/>
    </source>
</evidence>
<comment type="similarity">
    <text evidence="3 10">Belongs to the ALG6/ALG8 glucosyltransferase family.</text>
</comment>